<proteinExistence type="predicted"/>
<comment type="subunit">
    <text evidence="4">Interacts with DREB2A.</text>
</comment>
<evidence type="ECO:0000313" key="9">
    <source>
        <dbReference type="Proteomes" id="UP000236630"/>
    </source>
</evidence>
<dbReference type="PANTHER" id="PTHR46293:SF3">
    <property type="entry name" value="E3 UBIQUITIN PROTEIN LIGASE DRIPH-RELATED"/>
    <property type="match status" value="1"/>
</dbReference>
<dbReference type="GO" id="GO:0008270">
    <property type="term" value="F:zinc ion binding"/>
    <property type="evidence" value="ECO:0007669"/>
    <property type="project" value="UniProtKB-KW"/>
</dbReference>
<sequence length="439" mass="48646">MTMATTEQTLKVNREKLVACMTCPLCSKLFRDATTISECLHSFCRKCIYEKITEEEIDSCPVCNTDLGCAPLEKLRADHNLQDLRIKIFPSKRRNLDAPDSVSSVPLPARRKEISLSSLAISTPKSPVKSSSSGRRSKPVPKKTLVQEEYTSPIEEPIKDVEDPPELSSEPLCRNTQTKRQILSATESSIQHTPDKGTEDIARPFDGKSDLWKPLNVLVEAASKTKANKSNSRGTVGKPILLDAHDNDLTLRTKLKDCGNTSKAHGNENGTIPGSSGSARPRKSLGRPKKAAVSAGLNVSAQAVVDTNQRFDGRFGPIWFSLVASDEQEGDEPLPQISSCYLRVKNVRMIDRDLNELFTYDHHFRSFVGFFLNTEQVNQLLLVEISLRGQPVLSTLELHNLINWWVQTSSASERIQTVVGSSAKDFVMVLSYGRKAQPP</sequence>
<protein>
    <recommendedName>
        <fullName evidence="7">RING-type domain-containing protein</fullName>
    </recommendedName>
</protein>
<dbReference type="Proteomes" id="UP000236630">
    <property type="component" value="Unassembled WGS sequence"/>
</dbReference>
<feature type="region of interest" description="Disordered" evidence="6">
    <location>
        <begin position="116"/>
        <end position="171"/>
    </location>
</feature>
<evidence type="ECO:0000256" key="4">
    <source>
        <dbReference type="ARBA" id="ARBA00064110"/>
    </source>
</evidence>
<organism evidence="8 9">
    <name type="scientific">Citrus unshiu</name>
    <name type="common">Satsuma mandarin</name>
    <name type="synonym">Citrus nobilis var. unshiu</name>
    <dbReference type="NCBI Taxonomy" id="55188"/>
    <lineage>
        <taxon>Eukaryota</taxon>
        <taxon>Viridiplantae</taxon>
        <taxon>Streptophyta</taxon>
        <taxon>Embryophyta</taxon>
        <taxon>Tracheophyta</taxon>
        <taxon>Spermatophyta</taxon>
        <taxon>Magnoliopsida</taxon>
        <taxon>eudicotyledons</taxon>
        <taxon>Gunneridae</taxon>
        <taxon>Pentapetalae</taxon>
        <taxon>rosids</taxon>
        <taxon>malvids</taxon>
        <taxon>Sapindales</taxon>
        <taxon>Rutaceae</taxon>
        <taxon>Aurantioideae</taxon>
        <taxon>Citrus</taxon>
    </lineage>
</organism>
<evidence type="ECO:0000313" key="8">
    <source>
        <dbReference type="EMBL" id="GAY54025.1"/>
    </source>
</evidence>
<dbReference type="InterPro" id="IPR044807">
    <property type="entry name" value="DRIP1-like"/>
</dbReference>
<dbReference type="InterPro" id="IPR001841">
    <property type="entry name" value="Znf_RING"/>
</dbReference>
<keyword evidence="1" id="KW-0479">Metal-binding</keyword>
<dbReference type="GO" id="GO:0051865">
    <property type="term" value="P:protein autoubiquitination"/>
    <property type="evidence" value="ECO:0007669"/>
    <property type="project" value="UniProtKB-ARBA"/>
</dbReference>
<feature type="compositionally biased region" description="Low complexity" evidence="6">
    <location>
        <begin position="124"/>
        <end position="134"/>
    </location>
</feature>
<dbReference type="CDD" id="cd16525">
    <property type="entry name" value="RING-HC_PCGF"/>
    <property type="match status" value="1"/>
</dbReference>
<comment type="caution">
    <text evidence="8">The sequence shown here is derived from an EMBL/GenBank/DDBJ whole genome shotgun (WGS) entry which is preliminary data.</text>
</comment>
<keyword evidence="2 5" id="KW-0863">Zinc-finger</keyword>
<dbReference type="GO" id="GO:0004842">
    <property type="term" value="F:ubiquitin-protein transferase activity"/>
    <property type="evidence" value="ECO:0007669"/>
    <property type="project" value="InterPro"/>
</dbReference>
<dbReference type="EMBL" id="BDQV01000100">
    <property type="protein sequence ID" value="GAY54025.1"/>
    <property type="molecule type" value="Genomic_DNA"/>
</dbReference>
<dbReference type="InterPro" id="IPR013083">
    <property type="entry name" value="Znf_RING/FYVE/PHD"/>
</dbReference>
<dbReference type="PROSITE" id="PS00518">
    <property type="entry name" value="ZF_RING_1"/>
    <property type="match status" value="1"/>
</dbReference>
<dbReference type="FunFam" id="3.30.40.10:FF:000033">
    <property type="entry name" value="Polycomb group RING finger protein 3"/>
    <property type="match status" value="1"/>
</dbReference>
<dbReference type="PROSITE" id="PS50089">
    <property type="entry name" value="ZF_RING_2"/>
    <property type="match status" value="1"/>
</dbReference>
<evidence type="ECO:0000256" key="5">
    <source>
        <dbReference type="PROSITE-ProRule" id="PRU00175"/>
    </source>
</evidence>
<keyword evidence="9" id="KW-1185">Reference proteome</keyword>
<dbReference type="Pfam" id="PF13923">
    <property type="entry name" value="zf-C3HC4_2"/>
    <property type="match status" value="1"/>
</dbReference>
<dbReference type="SUPFAM" id="SSF57850">
    <property type="entry name" value="RING/U-box"/>
    <property type="match status" value="1"/>
</dbReference>
<feature type="region of interest" description="Disordered" evidence="6">
    <location>
        <begin position="258"/>
        <end position="290"/>
    </location>
</feature>
<gene>
    <name evidence="8" type="ORF">CUMW_153450</name>
</gene>
<dbReference type="STRING" id="55188.A0A2H5PPJ3"/>
<evidence type="ECO:0000259" key="7">
    <source>
        <dbReference type="PROSITE" id="PS50089"/>
    </source>
</evidence>
<evidence type="ECO:0000256" key="1">
    <source>
        <dbReference type="ARBA" id="ARBA00022723"/>
    </source>
</evidence>
<accession>A0A2H5PPJ3</accession>
<evidence type="ECO:0000256" key="6">
    <source>
        <dbReference type="SAM" id="MobiDB-lite"/>
    </source>
</evidence>
<name>A0A2H5PPJ3_CITUN</name>
<dbReference type="SMART" id="SM00184">
    <property type="entry name" value="RING"/>
    <property type="match status" value="1"/>
</dbReference>
<dbReference type="Gene3D" id="3.30.40.10">
    <property type="entry name" value="Zinc/RING finger domain, C3HC4 (zinc finger)"/>
    <property type="match status" value="1"/>
</dbReference>
<dbReference type="PANTHER" id="PTHR46293">
    <property type="entry name" value="E3 UBIQUITIN PROTEIN LIGASE DRIP1"/>
    <property type="match status" value="1"/>
</dbReference>
<keyword evidence="3" id="KW-0862">Zinc</keyword>
<dbReference type="AlphaFoldDB" id="A0A2H5PPJ3"/>
<feature type="compositionally biased region" description="Polar residues" evidence="6">
    <location>
        <begin position="259"/>
        <end position="278"/>
    </location>
</feature>
<evidence type="ECO:0000256" key="2">
    <source>
        <dbReference type="ARBA" id="ARBA00022771"/>
    </source>
</evidence>
<evidence type="ECO:0000256" key="3">
    <source>
        <dbReference type="ARBA" id="ARBA00022833"/>
    </source>
</evidence>
<dbReference type="InterPro" id="IPR017907">
    <property type="entry name" value="Znf_RING_CS"/>
</dbReference>
<feature type="domain" description="RING-type" evidence="7">
    <location>
        <begin position="23"/>
        <end position="64"/>
    </location>
</feature>
<feature type="compositionally biased region" description="Basic residues" evidence="6">
    <location>
        <begin position="280"/>
        <end position="290"/>
    </location>
</feature>
<reference evidence="8 9" key="1">
    <citation type="journal article" date="2017" name="Front. Genet.">
        <title>Draft sequencing of the heterozygous diploid genome of Satsuma (Citrus unshiu Marc.) using a hybrid assembly approach.</title>
        <authorList>
            <person name="Shimizu T."/>
            <person name="Tanizawa Y."/>
            <person name="Mochizuki T."/>
            <person name="Nagasaki H."/>
            <person name="Yoshioka T."/>
            <person name="Toyoda A."/>
            <person name="Fujiyama A."/>
            <person name="Kaminuma E."/>
            <person name="Nakamura Y."/>
        </authorList>
    </citation>
    <scope>NUCLEOTIDE SEQUENCE [LARGE SCALE GENOMIC DNA]</scope>
    <source>
        <strain evidence="9">cv. Miyagawa wase</strain>
    </source>
</reference>